<dbReference type="WBParaSite" id="ACRNAN_scaffold4328.g25586.t1">
    <property type="protein sequence ID" value="ACRNAN_scaffold4328.g25586.t1"/>
    <property type="gene ID" value="ACRNAN_scaffold4328.g25586"/>
</dbReference>
<feature type="compositionally biased region" description="Polar residues" evidence="7">
    <location>
        <begin position="53"/>
        <end position="71"/>
    </location>
</feature>
<keyword evidence="5" id="KW-0804">Transcription</keyword>
<evidence type="ECO:0000256" key="5">
    <source>
        <dbReference type="ARBA" id="ARBA00023163"/>
    </source>
</evidence>
<name>A0A914DXK3_9BILA</name>
<keyword evidence="4" id="KW-0805">Transcription regulation</keyword>
<dbReference type="PANTHER" id="PTHR12264:SF21">
    <property type="entry name" value="TRANSCRIPTION INITIATION FACTOR TFIID SUBUNIT 12"/>
    <property type="match status" value="1"/>
</dbReference>
<accession>A0A914DXK3</accession>
<proteinExistence type="inferred from homology"/>
<dbReference type="InterPro" id="IPR009072">
    <property type="entry name" value="Histone-fold"/>
</dbReference>
<sequence length="155" mass="17040">MPSANRKAPHMTSPPQKTTRFIPITSQNVSTKSALQQALQRASASTSSPTPPQNGMSQTANGTLVQQNGQAHVNHGIRASYNTGSLMNPIKIDDILSQMDPSAQLNDDVKEALLEFLNDYIDKILEKSCQVAKFRGSKKVDPKDVEYVIKRIHKP</sequence>
<comment type="subcellular location">
    <subcellularLocation>
        <location evidence="1">Nucleus</location>
    </subcellularLocation>
</comment>
<protein>
    <recommendedName>
        <fullName evidence="3">Transcription initiation factor TFIID subunit 12</fullName>
    </recommendedName>
</protein>
<keyword evidence="6" id="KW-0539">Nucleus</keyword>
<feature type="region of interest" description="Disordered" evidence="7">
    <location>
        <begin position="1"/>
        <end position="72"/>
    </location>
</feature>
<dbReference type="GO" id="GO:0046982">
    <property type="term" value="F:protein heterodimerization activity"/>
    <property type="evidence" value="ECO:0007669"/>
    <property type="project" value="InterPro"/>
</dbReference>
<feature type="compositionally biased region" description="Polar residues" evidence="7">
    <location>
        <begin position="13"/>
        <end position="32"/>
    </location>
</feature>
<dbReference type="Proteomes" id="UP000887540">
    <property type="component" value="Unplaced"/>
</dbReference>
<dbReference type="GO" id="GO:0017025">
    <property type="term" value="F:TBP-class protein binding"/>
    <property type="evidence" value="ECO:0007669"/>
    <property type="project" value="TreeGrafter"/>
</dbReference>
<evidence type="ECO:0000256" key="7">
    <source>
        <dbReference type="SAM" id="MobiDB-lite"/>
    </source>
</evidence>
<dbReference type="Pfam" id="PF03847">
    <property type="entry name" value="TFIID_20kDa"/>
    <property type="match status" value="1"/>
</dbReference>
<feature type="compositionally biased region" description="Low complexity" evidence="7">
    <location>
        <begin position="33"/>
        <end position="48"/>
    </location>
</feature>
<evidence type="ECO:0000259" key="8">
    <source>
        <dbReference type="Pfam" id="PF03847"/>
    </source>
</evidence>
<evidence type="ECO:0000313" key="9">
    <source>
        <dbReference type="Proteomes" id="UP000887540"/>
    </source>
</evidence>
<dbReference type="InterPro" id="IPR037794">
    <property type="entry name" value="TAF12"/>
</dbReference>
<evidence type="ECO:0000256" key="1">
    <source>
        <dbReference type="ARBA" id="ARBA00004123"/>
    </source>
</evidence>
<organism evidence="9 10">
    <name type="scientific">Acrobeloides nanus</name>
    <dbReference type="NCBI Taxonomy" id="290746"/>
    <lineage>
        <taxon>Eukaryota</taxon>
        <taxon>Metazoa</taxon>
        <taxon>Ecdysozoa</taxon>
        <taxon>Nematoda</taxon>
        <taxon>Chromadorea</taxon>
        <taxon>Rhabditida</taxon>
        <taxon>Tylenchina</taxon>
        <taxon>Cephalobomorpha</taxon>
        <taxon>Cephaloboidea</taxon>
        <taxon>Cephalobidae</taxon>
        <taxon>Acrobeloides</taxon>
    </lineage>
</organism>
<dbReference type="GO" id="GO:0005669">
    <property type="term" value="C:transcription factor TFIID complex"/>
    <property type="evidence" value="ECO:0007669"/>
    <property type="project" value="InterPro"/>
</dbReference>
<dbReference type="GO" id="GO:0051123">
    <property type="term" value="P:RNA polymerase II preinitiation complex assembly"/>
    <property type="evidence" value="ECO:0007669"/>
    <property type="project" value="TreeGrafter"/>
</dbReference>
<dbReference type="PANTHER" id="PTHR12264">
    <property type="entry name" value="TRANSCRIPTION INITIATION FACTOR TFIID SUBUNIT 12"/>
    <property type="match status" value="1"/>
</dbReference>
<comment type="similarity">
    <text evidence="2">Belongs to the TAF12 family.</text>
</comment>
<dbReference type="AlphaFoldDB" id="A0A914DXK3"/>
<keyword evidence="9" id="KW-1185">Reference proteome</keyword>
<dbReference type="Gene3D" id="1.10.20.10">
    <property type="entry name" value="Histone, subunit A"/>
    <property type="match status" value="1"/>
</dbReference>
<dbReference type="SUPFAM" id="SSF47113">
    <property type="entry name" value="Histone-fold"/>
    <property type="match status" value="1"/>
</dbReference>
<evidence type="ECO:0000256" key="2">
    <source>
        <dbReference type="ARBA" id="ARBA00007530"/>
    </source>
</evidence>
<evidence type="ECO:0000256" key="4">
    <source>
        <dbReference type="ARBA" id="ARBA00023015"/>
    </source>
</evidence>
<dbReference type="CDD" id="cd07981">
    <property type="entry name" value="HFD_TAF12"/>
    <property type="match status" value="1"/>
</dbReference>
<dbReference type="GO" id="GO:0000124">
    <property type="term" value="C:SAGA complex"/>
    <property type="evidence" value="ECO:0007669"/>
    <property type="project" value="InterPro"/>
</dbReference>
<dbReference type="InterPro" id="IPR003228">
    <property type="entry name" value="TFIID_TAF12_dom"/>
</dbReference>
<reference evidence="10" key="1">
    <citation type="submission" date="2022-11" db="UniProtKB">
        <authorList>
            <consortium name="WormBaseParasite"/>
        </authorList>
    </citation>
    <scope>IDENTIFICATION</scope>
</reference>
<evidence type="ECO:0000313" key="10">
    <source>
        <dbReference type="WBParaSite" id="ACRNAN_scaffold4328.g25586.t1"/>
    </source>
</evidence>
<evidence type="ECO:0000256" key="3">
    <source>
        <dbReference type="ARBA" id="ARBA00017484"/>
    </source>
</evidence>
<dbReference type="GO" id="GO:0003677">
    <property type="term" value="F:DNA binding"/>
    <property type="evidence" value="ECO:0007669"/>
    <property type="project" value="TreeGrafter"/>
</dbReference>
<feature type="domain" description="Transcription initiation factor TFIID subunit 12" evidence="8">
    <location>
        <begin position="91"/>
        <end position="151"/>
    </location>
</feature>
<evidence type="ECO:0000256" key="6">
    <source>
        <dbReference type="ARBA" id="ARBA00023242"/>
    </source>
</evidence>